<feature type="domain" description="NfeD-like C-terminal" evidence="1">
    <location>
        <begin position="6"/>
        <end position="46"/>
    </location>
</feature>
<accession>A0A8J6NLM4</accession>
<sequence>IKRWDKTEGQVLINGELWRAVCEVPLPTGGKAVVQGIEGLTLKLKPYQD</sequence>
<gene>
    <name evidence="2" type="ORF">H8E23_12285</name>
</gene>
<comment type="caution">
    <text evidence="2">The sequence shown here is derived from an EMBL/GenBank/DDBJ whole genome shotgun (WGS) entry which is preliminary data.</text>
</comment>
<dbReference type="Pfam" id="PF01957">
    <property type="entry name" value="NfeD"/>
    <property type="match status" value="1"/>
</dbReference>
<evidence type="ECO:0000313" key="3">
    <source>
        <dbReference type="Proteomes" id="UP000603434"/>
    </source>
</evidence>
<dbReference type="Proteomes" id="UP000603434">
    <property type="component" value="Unassembled WGS sequence"/>
</dbReference>
<proteinExistence type="predicted"/>
<dbReference type="Gene3D" id="2.40.50.140">
    <property type="entry name" value="Nucleic acid-binding proteins"/>
    <property type="match status" value="1"/>
</dbReference>
<dbReference type="InterPro" id="IPR002810">
    <property type="entry name" value="NfeD-like_C"/>
</dbReference>
<evidence type="ECO:0000313" key="2">
    <source>
        <dbReference type="EMBL" id="MBC8362162.1"/>
    </source>
</evidence>
<organism evidence="2 3">
    <name type="scientific">Candidatus Desulfatibia profunda</name>
    <dbReference type="NCBI Taxonomy" id="2841695"/>
    <lineage>
        <taxon>Bacteria</taxon>
        <taxon>Pseudomonadati</taxon>
        <taxon>Thermodesulfobacteriota</taxon>
        <taxon>Desulfobacteria</taxon>
        <taxon>Desulfobacterales</taxon>
        <taxon>Desulfobacterales incertae sedis</taxon>
        <taxon>Candidatus Desulfatibia</taxon>
    </lineage>
</organism>
<dbReference type="SUPFAM" id="SSF141322">
    <property type="entry name" value="NfeD domain-like"/>
    <property type="match status" value="1"/>
</dbReference>
<name>A0A8J6NLM4_9BACT</name>
<dbReference type="EMBL" id="JACNJH010000173">
    <property type="protein sequence ID" value="MBC8362162.1"/>
    <property type="molecule type" value="Genomic_DNA"/>
</dbReference>
<dbReference type="AlphaFoldDB" id="A0A8J6NLM4"/>
<reference evidence="2 3" key="1">
    <citation type="submission" date="2020-08" db="EMBL/GenBank/DDBJ databases">
        <title>Bridging the membrane lipid divide: bacteria of the FCB group superphylum have the potential to synthesize archaeal ether lipids.</title>
        <authorList>
            <person name="Villanueva L."/>
            <person name="Von Meijenfeldt F.A.B."/>
            <person name="Westbye A.B."/>
            <person name="Yadav S."/>
            <person name="Hopmans E.C."/>
            <person name="Dutilh B.E."/>
            <person name="Sinninghe Damste J.S."/>
        </authorList>
    </citation>
    <scope>NUCLEOTIDE SEQUENCE [LARGE SCALE GENOMIC DNA]</scope>
    <source>
        <strain evidence="2">NIOZ-UU30</strain>
    </source>
</reference>
<feature type="non-terminal residue" evidence="2">
    <location>
        <position position="1"/>
    </location>
</feature>
<dbReference type="InterPro" id="IPR012340">
    <property type="entry name" value="NA-bd_OB-fold"/>
</dbReference>
<evidence type="ECO:0000259" key="1">
    <source>
        <dbReference type="Pfam" id="PF01957"/>
    </source>
</evidence>
<protein>
    <submittedName>
        <fullName evidence="2">NfeD family protein</fullName>
    </submittedName>
</protein>